<dbReference type="InterPro" id="IPR006140">
    <property type="entry name" value="D-isomer_DH_NAD-bd"/>
</dbReference>
<dbReference type="PROSITE" id="PS00671">
    <property type="entry name" value="D_2_HYDROXYACID_DH_3"/>
    <property type="match status" value="1"/>
</dbReference>
<sequence>MTASVLVTGKLLPETMKALEKWQVETIIGEELTEENLIKKAAKVDAIICPLSTQITAKVLESAENLKIVANIGAGFDNIDVKKAKELGIAVTNTPDVSTEATAELTLGLILAVARRITEGDRLCRETPEEFKGWAPTFFLGTELTGKTLGIIGLGRIGQAVAKRAVAFGMKIIYSGHNQKDWDAEFVSQEELLKRSDVVTIHAAYNPDLKHLINEETLRMMKPSAFLINAARGPVVEEAALVKALKNEEIAGAALDVFEFEPKIGEELRGLDNVVLTPHIGNATVETRSEMGRMAISNVEAVLAGKAPIHSVY</sequence>
<dbReference type="RefSeq" id="WP_046325934.1">
    <property type="nucleotide sequence ID" value="NZ_CP148898.1"/>
</dbReference>
<evidence type="ECO:0000256" key="1">
    <source>
        <dbReference type="ARBA" id="ARBA00005854"/>
    </source>
</evidence>
<dbReference type="InterPro" id="IPR036291">
    <property type="entry name" value="NAD(P)-bd_dom_sf"/>
</dbReference>
<comment type="similarity">
    <text evidence="1 4">Belongs to the D-isomer specific 2-hydroxyacid dehydrogenase family.</text>
</comment>
<evidence type="ECO:0000256" key="2">
    <source>
        <dbReference type="ARBA" id="ARBA00023002"/>
    </source>
</evidence>
<evidence type="ECO:0000259" key="6">
    <source>
        <dbReference type="Pfam" id="PF02826"/>
    </source>
</evidence>
<evidence type="ECO:0000313" key="8">
    <source>
        <dbReference type="Proteomes" id="UP000033536"/>
    </source>
</evidence>
<dbReference type="PANTHER" id="PTHR42789">
    <property type="entry name" value="D-ISOMER SPECIFIC 2-HYDROXYACID DEHYDROGENASE FAMILY PROTEIN (AFU_ORTHOLOGUE AFUA_6G10090)"/>
    <property type="match status" value="1"/>
</dbReference>
<dbReference type="Pfam" id="PF00389">
    <property type="entry name" value="2-Hacid_dh"/>
    <property type="match status" value="1"/>
</dbReference>
<reference evidence="7 8" key="1">
    <citation type="submission" date="2015-02" db="EMBL/GenBank/DDBJ databases">
        <title>Sequencing of Listeria spp. dairy environmental strains.</title>
        <authorList>
            <person name="Muhterem-Uyar M."/>
            <person name="Wagner M."/>
            <person name="Schmitz-Esser S."/>
            <person name="Stessl B."/>
        </authorList>
    </citation>
    <scope>NUCLEOTIDE SEQUENCE [LARGE SCALE GENOMIC DNA]</scope>
    <source>
        <strain evidence="7 8">7KSM</strain>
    </source>
</reference>
<keyword evidence="3" id="KW-0520">NAD</keyword>
<gene>
    <name evidence="7" type="ORF">UQ68_01720</name>
</gene>
<dbReference type="InterPro" id="IPR050857">
    <property type="entry name" value="D-2-hydroxyacid_DH"/>
</dbReference>
<accession>A0ABR5EBS9</accession>
<dbReference type="SUPFAM" id="SSF52283">
    <property type="entry name" value="Formate/glycerate dehydrogenase catalytic domain-like"/>
    <property type="match status" value="1"/>
</dbReference>
<dbReference type="EMBL" id="JYOM01000001">
    <property type="protein sequence ID" value="KKD50577.1"/>
    <property type="molecule type" value="Genomic_DNA"/>
</dbReference>
<dbReference type="InterPro" id="IPR006139">
    <property type="entry name" value="D-isomer_2_OHA_DH_cat_dom"/>
</dbReference>
<dbReference type="CDD" id="cd12178">
    <property type="entry name" value="2-Hacid_dh_13"/>
    <property type="match status" value="1"/>
</dbReference>
<dbReference type="Gene3D" id="3.40.50.720">
    <property type="entry name" value="NAD(P)-binding Rossmann-like Domain"/>
    <property type="match status" value="2"/>
</dbReference>
<keyword evidence="2 4" id="KW-0560">Oxidoreductase</keyword>
<dbReference type="InterPro" id="IPR029753">
    <property type="entry name" value="D-isomer_DH_CS"/>
</dbReference>
<feature type="domain" description="D-isomer specific 2-hydroxyacid dehydrogenase catalytic" evidence="5">
    <location>
        <begin position="5"/>
        <end position="312"/>
    </location>
</feature>
<organism evidence="7 8">
    <name type="scientific">Listeria seeligeri</name>
    <dbReference type="NCBI Taxonomy" id="1640"/>
    <lineage>
        <taxon>Bacteria</taxon>
        <taxon>Bacillati</taxon>
        <taxon>Bacillota</taxon>
        <taxon>Bacilli</taxon>
        <taxon>Bacillales</taxon>
        <taxon>Listeriaceae</taxon>
        <taxon>Listeria</taxon>
    </lineage>
</organism>
<feature type="domain" description="D-isomer specific 2-hydroxyacid dehydrogenase NAD-binding" evidence="6">
    <location>
        <begin position="107"/>
        <end position="281"/>
    </location>
</feature>
<keyword evidence="8" id="KW-1185">Reference proteome</keyword>
<comment type="caution">
    <text evidence="7">The sequence shown here is derived from an EMBL/GenBank/DDBJ whole genome shotgun (WGS) entry which is preliminary data.</text>
</comment>
<protein>
    <submittedName>
        <fullName evidence="7">2-hydroxyacid dehydrogenase</fullName>
    </submittedName>
</protein>
<evidence type="ECO:0000259" key="5">
    <source>
        <dbReference type="Pfam" id="PF00389"/>
    </source>
</evidence>
<dbReference type="Proteomes" id="UP000033536">
    <property type="component" value="Unassembled WGS sequence"/>
</dbReference>
<evidence type="ECO:0000313" key="7">
    <source>
        <dbReference type="EMBL" id="KKD50577.1"/>
    </source>
</evidence>
<name>A0ABR5EBS9_LISSE</name>
<evidence type="ECO:0000256" key="4">
    <source>
        <dbReference type="RuleBase" id="RU003719"/>
    </source>
</evidence>
<dbReference type="SUPFAM" id="SSF51735">
    <property type="entry name" value="NAD(P)-binding Rossmann-fold domains"/>
    <property type="match status" value="1"/>
</dbReference>
<evidence type="ECO:0000256" key="3">
    <source>
        <dbReference type="ARBA" id="ARBA00023027"/>
    </source>
</evidence>
<proteinExistence type="inferred from homology"/>
<dbReference type="PANTHER" id="PTHR42789:SF1">
    <property type="entry name" value="D-ISOMER SPECIFIC 2-HYDROXYACID DEHYDROGENASE FAMILY PROTEIN (AFU_ORTHOLOGUE AFUA_6G10090)"/>
    <property type="match status" value="1"/>
</dbReference>
<dbReference type="Pfam" id="PF02826">
    <property type="entry name" value="2-Hacid_dh_C"/>
    <property type="match status" value="1"/>
</dbReference>